<comment type="caution">
    <text evidence="1">The sequence shown here is derived from an EMBL/GenBank/DDBJ whole genome shotgun (WGS) entry which is preliminary data.</text>
</comment>
<dbReference type="Proteomes" id="UP000680714">
    <property type="component" value="Unassembled WGS sequence"/>
</dbReference>
<keyword evidence="2" id="KW-1185">Reference proteome</keyword>
<proteinExistence type="predicted"/>
<evidence type="ECO:0000313" key="2">
    <source>
        <dbReference type="Proteomes" id="UP000680714"/>
    </source>
</evidence>
<accession>A0ABS5IE71</accession>
<evidence type="ECO:0000313" key="1">
    <source>
        <dbReference type="EMBL" id="MBR9972038.1"/>
    </source>
</evidence>
<organism evidence="1 2">
    <name type="scientific">Magnetospirillum sulfuroxidans</name>
    <dbReference type="NCBI Taxonomy" id="611300"/>
    <lineage>
        <taxon>Bacteria</taxon>
        <taxon>Pseudomonadati</taxon>
        <taxon>Pseudomonadota</taxon>
        <taxon>Alphaproteobacteria</taxon>
        <taxon>Rhodospirillales</taxon>
        <taxon>Rhodospirillaceae</taxon>
        <taxon>Magnetospirillum</taxon>
    </lineage>
</organism>
<gene>
    <name evidence="1" type="ORF">KEC16_09950</name>
</gene>
<sequence length="260" mass="27203">MSGLGGSVSGLGESVDAGARMIDRGVRSVFGDKVADLAWFEGPAWMNPANVLRDAARPVKDLGKSIAPPAERQNLATDIVGGLGQIAGQIAMALTAGPGAAGVVMFSQGADQQAERVDAAGQEVVEGVMHNVITRTLVDPSQQIFEDLSREAMAAGGAGAIARAIVNLAVRGRAHHQSGQDAQQLEQAAQAAEESKLRQRAPEAYHDFVEQAAERAGVDTIYVNGEALAQYFQSIAVDPRTLISGMPYLDLPGKSGEQRC</sequence>
<dbReference type="EMBL" id="JAGTUF010000007">
    <property type="protein sequence ID" value="MBR9972038.1"/>
    <property type="molecule type" value="Genomic_DNA"/>
</dbReference>
<protein>
    <submittedName>
        <fullName evidence="1">Uncharacterized protein</fullName>
    </submittedName>
</protein>
<dbReference type="RefSeq" id="WP_211548389.1">
    <property type="nucleotide sequence ID" value="NZ_JAGTUF010000007.1"/>
</dbReference>
<name>A0ABS5IE71_9PROT</name>
<reference evidence="1 2" key="1">
    <citation type="submission" date="2021-04" db="EMBL/GenBank/DDBJ databases">
        <title>Magnetospirillum sulfuroxidans sp. nov., a facultative chemolithoautotrophic sulfur-oxidizing alphaproteobacterium isolated from freshwater sediment and proposals for Paramagetospirillum gen. nov., and Magnetospirillaceae fam. nov.</title>
        <authorList>
            <person name="Koziaeva V."/>
            <person name="Geelhoed J.S."/>
            <person name="Sorokin D.Y."/>
            <person name="Grouzdev D.S."/>
        </authorList>
    </citation>
    <scope>NUCLEOTIDE SEQUENCE [LARGE SCALE GENOMIC DNA]</scope>
    <source>
        <strain evidence="1 2">J10</strain>
    </source>
</reference>